<evidence type="ECO:0000313" key="3">
    <source>
        <dbReference type="Proteomes" id="UP000676386"/>
    </source>
</evidence>
<dbReference type="RefSeq" id="WP_211975142.1">
    <property type="nucleotide sequence ID" value="NZ_JAGTXB010000011.1"/>
</dbReference>
<dbReference type="InterPro" id="IPR050553">
    <property type="entry name" value="Thioredoxin_ResA/DsbE_sf"/>
</dbReference>
<proteinExistence type="predicted"/>
<evidence type="ECO:0000313" key="2">
    <source>
        <dbReference type="EMBL" id="MBS0030010.1"/>
    </source>
</evidence>
<dbReference type="SUPFAM" id="SSF52833">
    <property type="entry name" value="Thioredoxin-like"/>
    <property type="match status" value="1"/>
</dbReference>
<protein>
    <submittedName>
        <fullName evidence="2">TlpA family protein disulfide reductase</fullName>
    </submittedName>
</protein>
<dbReference type="InterPro" id="IPR036249">
    <property type="entry name" value="Thioredoxin-like_sf"/>
</dbReference>
<dbReference type="PROSITE" id="PS51257">
    <property type="entry name" value="PROKAR_LIPOPROTEIN"/>
    <property type="match status" value="1"/>
</dbReference>
<dbReference type="PROSITE" id="PS51352">
    <property type="entry name" value="THIOREDOXIN_2"/>
    <property type="match status" value="1"/>
</dbReference>
<feature type="domain" description="Thioredoxin" evidence="1">
    <location>
        <begin position="126"/>
        <end position="260"/>
    </location>
</feature>
<dbReference type="InterPro" id="IPR013766">
    <property type="entry name" value="Thioredoxin_domain"/>
</dbReference>
<name>A0ABS5J4K6_9BACT</name>
<dbReference type="Proteomes" id="UP000676386">
    <property type="component" value="Unassembled WGS sequence"/>
</dbReference>
<organism evidence="2 3">
    <name type="scientific">Chitinophaga hostae</name>
    <dbReference type="NCBI Taxonomy" id="2831022"/>
    <lineage>
        <taxon>Bacteria</taxon>
        <taxon>Pseudomonadati</taxon>
        <taxon>Bacteroidota</taxon>
        <taxon>Chitinophagia</taxon>
        <taxon>Chitinophagales</taxon>
        <taxon>Chitinophagaceae</taxon>
        <taxon>Chitinophaga</taxon>
    </lineage>
</organism>
<dbReference type="Gene3D" id="3.40.30.10">
    <property type="entry name" value="Glutaredoxin"/>
    <property type="match status" value="1"/>
</dbReference>
<gene>
    <name evidence="2" type="ORF">KE626_21980</name>
</gene>
<reference evidence="2 3" key="1">
    <citation type="submission" date="2021-04" db="EMBL/GenBank/DDBJ databases">
        <title>Chitinophaga sp. nov., isolated from the rhizosphere soil.</title>
        <authorList>
            <person name="He S."/>
        </authorList>
    </citation>
    <scope>NUCLEOTIDE SEQUENCE [LARGE SCALE GENOMIC DNA]</scope>
    <source>
        <strain evidence="2 3">2R12</strain>
    </source>
</reference>
<dbReference type="PANTHER" id="PTHR42852">
    <property type="entry name" value="THIOL:DISULFIDE INTERCHANGE PROTEIN DSBE"/>
    <property type="match status" value="1"/>
</dbReference>
<accession>A0ABS5J4K6</accession>
<dbReference type="Pfam" id="PF08534">
    <property type="entry name" value="Redoxin"/>
    <property type="match status" value="1"/>
</dbReference>
<dbReference type="PANTHER" id="PTHR42852:SF17">
    <property type="entry name" value="THIOREDOXIN-LIKE PROTEIN HI_1115"/>
    <property type="match status" value="1"/>
</dbReference>
<keyword evidence="3" id="KW-1185">Reference proteome</keyword>
<dbReference type="CDD" id="cd02966">
    <property type="entry name" value="TlpA_like_family"/>
    <property type="match status" value="1"/>
</dbReference>
<evidence type="ECO:0000259" key="1">
    <source>
        <dbReference type="PROSITE" id="PS51352"/>
    </source>
</evidence>
<sequence length="262" mass="29937">MKNYGLYILFIVFSWYSCAPSAGEKNTFGTPLRAPEQILSNVMGFMSYRQDFLKLAVDYRTFDTALHPIDKAAFLEAFATGDYLPLRITGNDSAISYKLYKLPASTSKDVANTIRYYGEAQLKNFKREGDKFPAFSFSDVNGTVYNNDSLKNKTVVMKFWFIHCVSCVAEMPRLNELVAEYKDRKDVLFLSMAFDRKDQLVNFLKNTRFLYHTIPVPESFISEEVKVSGYPTHIILKDGMIKKIPDGAEELVDALEEEVPLK</sequence>
<dbReference type="InterPro" id="IPR013740">
    <property type="entry name" value="Redoxin"/>
</dbReference>
<comment type="caution">
    <text evidence="2">The sequence shown here is derived from an EMBL/GenBank/DDBJ whole genome shotgun (WGS) entry which is preliminary data.</text>
</comment>
<dbReference type="EMBL" id="JAGTXB010000011">
    <property type="protein sequence ID" value="MBS0030010.1"/>
    <property type="molecule type" value="Genomic_DNA"/>
</dbReference>